<feature type="signal peptide" evidence="1">
    <location>
        <begin position="1"/>
        <end position="19"/>
    </location>
</feature>
<dbReference type="InterPro" id="IPR027828">
    <property type="entry name" value="DUF4465"/>
</dbReference>
<dbReference type="EMBL" id="BQKE01000001">
    <property type="protein sequence ID" value="GJM61057.1"/>
    <property type="molecule type" value="Genomic_DNA"/>
</dbReference>
<accession>A0AAN4VX45</accession>
<name>A0AAN4VX45_9BACT</name>
<keyword evidence="1" id="KW-0732">Signal</keyword>
<comment type="caution">
    <text evidence="2">The sequence shown here is derived from an EMBL/GenBank/DDBJ whole genome shotgun (WGS) entry which is preliminary data.</text>
</comment>
<reference evidence="2 3" key="1">
    <citation type="submission" date="2021-12" db="EMBL/GenBank/DDBJ databases">
        <title>Genome sequencing of bacteria with rrn-lacking chromosome and rrn-plasmid.</title>
        <authorList>
            <person name="Anda M."/>
            <person name="Iwasaki W."/>
        </authorList>
    </citation>
    <scope>NUCLEOTIDE SEQUENCE [LARGE SCALE GENOMIC DNA]</scope>
    <source>
        <strain evidence="2 3">NBRC 15940</strain>
    </source>
</reference>
<evidence type="ECO:0008006" key="4">
    <source>
        <dbReference type="Google" id="ProtNLM"/>
    </source>
</evidence>
<dbReference type="RefSeq" id="WP_338236681.1">
    <property type="nucleotide sequence ID" value="NZ_BQKE01000001.1"/>
</dbReference>
<dbReference type="Gene3D" id="2.60.120.1350">
    <property type="entry name" value="Protein of unknown function DUF4465"/>
    <property type="match status" value="1"/>
</dbReference>
<dbReference type="Pfam" id="PF14717">
    <property type="entry name" value="DUF4465"/>
    <property type="match status" value="1"/>
</dbReference>
<dbReference type="AlphaFoldDB" id="A0AAN4VX45"/>
<feature type="chain" id="PRO_5042812308" description="DUF4465 domain-containing protein" evidence="1">
    <location>
        <begin position="20"/>
        <end position="263"/>
    </location>
</feature>
<evidence type="ECO:0000313" key="2">
    <source>
        <dbReference type="EMBL" id="GJM61057.1"/>
    </source>
</evidence>
<dbReference type="Proteomes" id="UP001310022">
    <property type="component" value="Unassembled WGS sequence"/>
</dbReference>
<protein>
    <recommendedName>
        <fullName evidence="4">DUF4465 domain-containing protein</fullName>
    </recommendedName>
</protein>
<proteinExistence type="predicted"/>
<evidence type="ECO:0000256" key="1">
    <source>
        <dbReference type="SAM" id="SignalP"/>
    </source>
</evidence>
<dbReference type="PROSITE" id="PS51257">
    <property type="entry name" value="PROKAR_LIPOPROTEIN"/>
    <property type="match status" value="1"/>
</dbReference>
<sequence>MLKRTLLLMSLAATVVLSACNNDDDPVKDTVIDFSNLTLEEEETYWNGSDKSGDMEEEENGDLTYLTNLKSGIFNAPNQFTYTAAWDYWGWEGFAYSNQSDLTFDMEDDNDANFYNYQFVAAANYDKNYLIAYPQETNHITFDQEVNLKTITLTNTGTAYLVIKHGNAFSKPFGGESGDDPDYFKVIFTGKDAEGKETGVVEHFLADYRFEDNSQDYIQSEWEQIDVTGLGAVSQVEIAFESTDIANGGSQTPAYVAIGQLTY</sequence>
<evidence type="ECO:0000313" key="3">
    <source>
        <dbReference type="Proteomes" id="UP001310022"/>
    </source>
</evidence>
<keyword evidence="3" id="KW-1185">Reference proteome</keyword>
<organism evidence="2 3">
    <name type="scientific">Persicobacter diffluens</name>
    <dbReference type="NCBI Taxonomy" id="981"/>
    <lineage>
        <taxon>Bacteria</taxon>
        <taxon>Pseudomonadati</taxon>
        <taxon>Bacteroidota</taxon>
        <taxon>Cytophagia</taxon>
        <taxon>Cytophagales</taxon>
        <taxon>Persicobacteraceae</taxon>
        <taxon>Persicobacter</taxon>
    </lineage>
</organism>
<gene>
    <name evidence="2" type="ORF">PEDI_16090</name>
</gene>